<dbReference type="GO" id="GO:0004176">
    <property type="term" value="F:ATP-dependent peptidase activity"/>
    <property type="evidence" value="ECO:0007669"/>
    <property type="project" value="InterPro"/>
</dbReference>
<dbReference type="GO" id="GO:0005886">
    <property type="term" value="C:plasma membrane"/>
    <property type="evidence" value="ECO:0007669"/>
    <property type="project" value="UniProtKB-SubCell"/>
</dbReference>
<comment type="subcellular location">
    <subcellularLocation>
        <location evidence="15">Cell membrane</location>
        <topology evidence="15">Multi-pass membrane protein</topology>
        <orientation evidence="15">Cytoplasmic side</orientation>
    </subcellularLocation>
    <subcellularLocation>
        <location evidence="1">Membrane</location>
    </subcellularLocation>
</comment>
<evidence type="ECO:0000256" key="3">
    <source>
        <dbReference type="ARBA" id="ARBA00022475"/>
    </source>
</evidence>
<dbReference type="InterPro" id="IPR000642">
    <property type="entry name" value="Peptidase_M41"/>
</dbReference>
<dbReference type="InterPro" id="IPR003960">
    <property type="entry name" value="ATPase_AAA_CS"/>
</dbReference>
<dbReference type="PANTHER" id="PTHR23076">
    <property type="entry name" value="METALLOPROTEASE M41 FTSH"/>
    <property type="match status" value="1"/>
</dbReference>
<evidence type="ECO:0000256" key="9">
    <source>
        <dbReference type="ARBA" id="ARBA00022833"/>
    </source>
</evidence>
<feature type="binding site" evidence="15">
    <location>
        <begin position="220"/>
        <end position="227"/>
    </location>
    <ligand>
        <name>ATP</name>
        <dbReference type="ChEBI" id="CHEBI:30616"/>
    </ligand>
</feature>
<dbReference type="Gene3D" id="1.10.8.60">
    <property type="match status" value="1"/>
</dbReference>
<dbReference type="EMBL" id="JABAGV010000006">
    <property type="protein sequence ID" value="MBC2473819.1"/>
    <property type="molecule type" value="Genomic_DNA"/>
</dbReference>
<evidence type="ECO:0000256" key="5">
    <source>
        <dbReference type="ARBA" id="ARBA00022692"/>
    </source>
</evidence>
<feature type="transmembrane region" description="Helical" evidence="15">
    <location>
        <begin position="20"/>
        <end position="41"/>
    </location>
</feature>
<evidence type="ECO:0000256" key="14">
    <source>
        <dbReference type="ARBA" id="ARBA00061570"/>
    </source>
</evidence>
<evidence type="ECO:0000256" key="8">
    <source>
        <dbReference type="ARBA" id="ARBA00022801"/>
    </source>
</evidence>
<evidence type="ECO:0000256" key="7">
    <source>
        <dbReference type="ARBA" id="ARBA00022741"/>
    </source>
</evidence>
<comment type="cofactor">
    <cofactor evidence="15">
        <name>Zn(2+)</name>
        <dbReference type="ChEBI" id="CHEBI:29105"/>
    </cofactor>
    <text evidence="15">Binds 1 zinc ion per subunit.</text>
</comment>
<dbReference type="InterPro" id="IPR011546">
    <property type="entry name" value="Pept_M41_FtsH_extracell"/>
</dbReference>
<dbReference type="SUPFAM" id="SSF140990">
    <property type="entry name" value="FtsH protease domain-like"/>
    <property type="match status" value="1"/>
</dbReference>
<dbReference type="CDD" id="cd19501">
    <property type="entry name" value="RecA-like_FtsH"/>
    <property type="match status" value="1"/>
</dbReference>
<name>A0AAW3W5U1_CLOBE</name>
<feature type="domain" description="AAA+ ATPase" evidence="17">
    <location>
        <begin position="212"/>
        <end position="350"/>
    </location>
</feature>
<dbReference type="FunFam" id="3.40.50.300:FF:000001">
    <property type="entry name" value="ATP-dependent zinc metalloprotease FtsH"/>
    <property type="match status" value="1"/>
</dbReference>
<comment type="similarity">
    <text evidence="14 15">In the central section; belongs to the AAA ATPase family.</text>
</comment>
<reference evidence="18" key="2">
    <citation type="journal article" date="2022" name="Nat. Biotechnol.">
        <title>Carbon-negative production of acetone and isopropanol by gas fermentation at industrial pilot scale.</title>
        <authorList>
            <person name="Liew F.E."/>
            <person name="Nogle R."/>
            <person name="Abdalla T."/>
            <person name="Rasor B.J."/>
            <person name="Canter C."/>
            <person name="Jensen R.O."/>
            <person name="Wang L."/>
            <person name="Strutz J."/>
            <person name="Chirania P."/>
            <person name="De Tissera S."/>
            <person name="Mueller A.P."/>
            <person name="Ruan Z."/>
            <person name="Gao A."/>
            <person name="Tran L."/>
            <person name="Engle N.L."/>
            <person name="Bromley J.C."/>
            <person name="Daniell J."/>
            <person name="Conrado R."/>
            <person name="Tschaplinski T.J."/>
            <person name="Giannone R.J."/>
            <person name="Hettich R.L."/>
            <person name="Karim A.S."/>
            <person name="Simpson S.D."/>
            <person name="Brown S.D."/>
            <person name="Leang C."/>
            <person name="Jewett M.C."/>
            <person name="Kopke M."/>
        </authorList>
    </citation>
    <scope>NUCLEOTIDE SEQUENCE</scope>
    <source>
        <strain evidence="18">DJ015</strain>
    </source>
</reference>
<dbReference type="AlphaFoldDB" id="A0AAW3W5U1"/>
<dbReference type="FunFam" id="1.10.8.60:FF:000001">
    <property type="entry name" value="ATP-dependent zinc metalloprotease FtsH"/>
    <property type="match status" value="1"/>
</dbReference>
<keyword evidence="3 15" id="KW-1003">Cell membrane</keyword>
<dbReference type="InterPro" id="IPR005936">
    <property type="entry name" value="FtsH"/>
</dbReference>
<keyword evidence="8 15" id="KW-0378">Hydrolase</keyword>
<keyword evidence="4 15" id="KW-0645">Protease</keyword>
<keyword evidence="10 15" id="KW-0067">ATP-binding</keyword>
<dbReference type="Pfam" id="PF00004">
    <property type="entry name" value="AAA"/>
    <property type="match status" value="1"/>
</dbReference>
<evidence type="ECO:0000256" key="12">
    <source>
        <dbReference type="ARBA" id="ARBA00023049"/>
    </source>
</evidence>
<dbReference type="InterPro" id="IPR003593">
    <property type="entry name" value="AAA+_ATPase"/>
</dbReference>
<dbReference type="InterPro" id="IPR037219">
    <property type="entry name" value="Peptidase_M41-like"/>
</dbReference>
<organism evidence="18 19">
    <name type="scientific">Clostridium beijerinckii</name>
    <name type="common">Clostridium MP</name>
    <dbReference type="NCBI Taxonomy" id="1520"/>
    <lineage>
        <taxon>Bacteria</taxon>
        <taxon>Bacillati</taxon>
        <taxon>Bacillota</taxon>
        <taxon>Clostridia</taxon>
        <taxon>Eubacteriales</taxon>
        <taxon>Clostridiaceae</taxon>
        <taxon>Clostridium</taxon>
    </lineage>
</organism>
<feature type="active site" evidence="15">
    <location>
        <position position="442"/>
    </location>
</feature>
<evidence type="ECO:0000313" key="18">
    <source>
        <dbReference type="EMBL" id="MBC2473819.1"/>
    </source>
</evidence>
<dbReference type="GO" id="GO:0030163">
    <property type="term" value="P:protein catabolic process"/>
    <property type="evidence" value="ECO:0007669"/>
    <property type="project" value="UniProtKB-UniRule"/>
</dbReference>
<dbReference type="GO" id="GO:0004222">
    <property type="term" value="F:metalloendopeptidase activity"/>
    <property type="evidence" value="ECO:0007669"/>
    <property type="project" value="InterPro"/>
</dbReference>
<feature type="binding site" evidence="15">
    <location>
        <position position="518"/>
    </location>
    <ligand>
        <name>Zn(2+)</name>
        <dbReference type="ChEBI" id="CHEBI:29105"/>
        <note>catalytic</note>
    </ligand>
</feature>
<evidence type="ECO:0000256" key="6">
    <source>
        <dbReference type="ARBA" id="ARBA00022723"/>
    </source>
</evidence>
<evidence type="ECO:0000256" key="1">
    <source>
        <dbReference type="ARBA" id="ARBA00004370"/>
    </source>
</evidence>
<feature type="binding site" evidence="15">
    <location>
        <position position="441"/>
    </location>
    <ligand>
        <name>Zn(2+)</name>
        <dbReference type="ChEBI" id="CHEBI:29105"/>
        <note>catalytic</note>
    </ligand>
</feature>
<dbReference type="PROSITE" id="PS00674">
    <property type="entry name" value="AAA"/>
    <property type="match status" value="1"/>
</dbReference>
<dbReference type="RefSeq" id="WP_171771746.1">
    <property type="nucleotide sequence ID" value="NZ_JABAGV010000006.1"/>
</dbReference>
<dbReference type="GO" id="GO:0016887">
    <property type="term" value="F:ATP hydrolysis activity"/>
    <property type="evidence" value="ECO:0007669"/>
    <property type="project" value="UniProtKB-UniRule"/>
</dbReference>
<dbReference type="Gene3D" id="3.30.720.210">
    <property type="match status" value="1"/>
</dbReference>
<dbReference type="GO" id="GO:0005524">
    <property type="term" value="F:ATP binding"/>
    <property type="evidence" value="ECO:0007669"/>
    <property type="project" value="UniProtKB-UniRule"/>
</dbReference>
<dbReference type="HAMAP" id="MF_01458">
    <property type="entry name" value="FtsH"/>
    <property type="match status" value="1"/>
</dbReference>
<dbReference type="Pfam" id="PF01434">
    <property type="entry name" value="Peptidase_M41"/>
    <property type="match status" value="1"/>
</dbReference>
<feature type="binding site" evidence="15">
    <location>
        <position position="445"/>
    </location>
    <ligand>
        <name>Zn(2+)</name>
        <dbReference type="ChEBI" id="CHEBI:29105"/>
        <note>catalytic</note>
    </ligand>
</feature>
<dbReference type="GO" id="GO:0006508">
    <property type="term" value="P:proteolysis"/>
    <property type="evidence" value="ECO:0007669"/>
    <property type="project" value="UniProtKB-KW"/>
</dbReference>
<keyword evidence="5 15" id="KW-0812">Transmembrane</keyword>
<comment type="caution">
    <text evidence="18">The sequence shown here is derived from an EMBL/GenBank/DDBJ whole genome shotgun (WGS) entry which is preliminary data.</text>
</comment>
<dbReference type="Gene3D" id="3.40.50.300">
    <property type="entry name" value="P-loop containing nucleotide triphosphate hydrolases"/>
    <property type="match status" value="1"/>
</dbReference>
<dbReference type="SUPFAM" id="SSF52540">
    <property type="entry name" value="P-loop containing nucleoside triphosphate hydrolases"/>
    <property type="match status" value="1"/>
</dbReference>
<dbReference type="Pfam" id="PF17862">
    <property type="entry name" value="AAA_lid_3"/>
    <property type="match status" value="1"/>
</dbReference>
<dbReference type="InterPro" id="IPR041569">
    <property type="entry name" value="AAA_lid_3"/>
</dbReference>
<dbReference type="GO" id="GO:0008270">
    <property type="term" value="F:zinc ion binding"/>
    <property type="evidence" value="ECO:0007669"/>
    <property type="project" value="UniProtKB-UniRule"/>
</dbReference>
<sequence>MFKNRKGTPNKKGLPDKKDLPKYITAALIITLVINIVINLISQSNHKQIDYSEFLTMVNNKQVESVEIYSDKLVITPKSDEDASVVNKKLYYTGNLDYPQLVDKLYNADVKFTTPVKNTQSPIIGFILSWIIPFAIFYMLGNWFMKSLSNKIGGGGGGFMSVGKSNAKVYVEKTTGVYFKDVAGQEEAKESLKEIVDFLHKPERYTKIGAKLPKGALLVGPPGTGKTLLAKAVAGEAKVPFFSLSGSGFVEMFVGVGASRVRDLFAQAEKQAPCIIFIDEIDAIGKSREGNISGNDEREQTLNQLLAEMDGFDSSKGVVILAATNRPEVLDKALLRPGRFDRRVIVDKPDLKGRENILKVHSKNIIMDESVNLKEIALATAGAVGADLANMVNEAALRAVRMGRDEVRQDDLFEAVETVIAGKEKKDRVMTENEKSLVAFHEVGHALASALQKKTQPVHKITIVPRTMGALGYTMQMPEEEKYLMSKDELLEQIVVLLAGRAAEDLVFNEITTGASNDIERATSIARQMVTMYGMSEKFGMIGLESIQNRYLDGRPVRNCSDEISAEVDREVMNIINESYEKAKNLLKANMEALGKISSHLIFKETIMGDEFMKILNSIPIDEPVNV</sequence>
<evidence type="ECO:0000256" key="10">
    <source>
        <dbReference type="ARBA" id="ARBA00022840"/>
    </source>
</evidence>
<dbReference type="EC" id="3.4.24.-" evidence="15"/>
<keyword evidence="11 15" id="KW-1133">Transmembrane helix</keyword>
<dbReference type="InterPro" id="IPR027417">
    <property type="entry name" value="P-loop_NTPase"/>
</dbReference>
<dbReference type="NCBIfam" id="TIGR01241">
    <property type="entry name" value="FtsH_fam"/>
    <property type="match status" value="1"/>
</dbReference>
<dbReference type="Proteomes" id="UP001194098">
    <property type="component" value="Unassembled WGS sequence"/>
</dbReference>
<dbReference type="Pfam" id="PF06480">
    <property type="entry name" value="FtsH_ext"/>
    <property type="match status" value="1"/>
</dbReference>
<dbReference type="Gene3D" id="1.20.58.760">
    <property type="entry name" value="Peptidase M41"/>
    <property type="match status" value="1"/>
</dbReference>
<keyword evidence="6 15" id="KW-0479">Metal-binding</keyword>
<dbReference type="PANTHER" id="PTHR23076:SF97">
    <property type="entry name" value="ATP-DEPENDENT ZINC METALLOPROTEASE YME1L1"/>
    <property type="match status" value="1"/>
</dbReference>
<proteinExistence type="inferred from homology"/>
<feature type="transmembrane region" description="Helical" evidence="15">
    <location>
        <begin position="123"/>
        <end position="141"/>
    </location>
</feature>
<comment type="subunit">
    <text evidence="15">Homohexamer.</text>
</comment>
<gene>
    <name evidence="18" type="primary">hflB</name>
    <name evidence="15" type="synonym">ftsH</name>
    <name evidence="18" type="ORF">HGI39_03660</name>
</gene>
<keyword evidence="7 15" id="KW-0547">Nucleotide-binding</keyword>
<evidence type="ECO:0000259" key="17">
    <source>
        <dbReference type="SMART" id="SM00382"/>
    </source>
</evidence>
<evidence type="ECO:0000256" key="11">
    <source>
        <dbReference type="ARBA" id="ARBA00022989"/>
    </source>
</evidence>
<keyword evidence="12 15" id="KW-0482">Metalloprotease</keyword>
<dbReference type="InterPro" id="IPR003959">
    <property type="entry name" value="ATPase_AAA_core"/>
</dbReference>
<protein>
    <recommendedName>
        <fullName evidence="15">ATP-dependent zinc metalloprotease FtsH</fullName>
        <ecNumber evidence="15">3.4.24.-</ecNumber>
    </recommendedName>
</protein>
<evidence type="ECO:0000256" key="4">
    <source>
        <dbReference type="ARBA" id="ARBA00022670"/>
    </source>
</evidence>
<keyword evidence="13 15" id="KW-0472">Membrane</keyword>
<keyword evidence="9 15" id="KW-0862">Zinc</keyword>
<evidence type="ECO:0000256" key="13">
    <source>
        <dbReference type="ARBA" id="ARBA00023136"/>
    </source>
</evidence>
<dbReference type="FunFam" id="1.20.58.760:FF:000001">
    <property type="entry name" value="ATP-dependent zinc metalloprotease FtsH"/>
    <property type="match status" value="1"/>
</dbReference>
<accession>A0AAW3W5U1</accession>
<evidence type="ECO:0000256" key="15">
    <source>
        <dbReference type="HAMAP-Rule" id="MF_01458"/>
    </source>
</evidence>
<comment type="function">
    <text evidence="15">Acts as a processive, ATP-dependent zinc metallopeptidase for both cytoplasmic and membrane proteins. Plays a role in the quality control of integral membrane proteins.</text>
</comment>
<comment type="similarity">
    <text evidence="2 15">In the C-terminal section; belongs to the peptidase M41 family.</text>
</comment>
<evidence type="ECO:0000256" key="2">
    <source>
        <dbReference type="ARBA" id="ARBA00010044"/>
    </source>
</evidence>
<evidence type="ECO:0000313" key="19">
    <source>
        <dbReference type="Proteomes" id="UP001194098"/>
    </source>
</evidence>
<comment type="similarity">
    <text evidence="16">Belongs to the AAA ATPase family.</text>
</comment>
<reference evidence="18" key="1">
    <citation type="submission" date="2020-04" db="EMBL/GenBank/DDBJ databases">
        <authorList>
            <person name="Brown S."/>
        </authorList>
    </citation>
    <scope>NUCLEOTIDE SEQUENCE</scope>
    <source>
        <strain evidence="18">DJ015</strain>
    </source>
</reference>
<dbReference type="SMART" id="SM00382">
    <property type="entry name" value="AAA"/>
    <property type="match status" value="1"/>
</dbReference>
<evidence type="ECO:0000256" key="16">
    <source>
        <dbReference type="RuleBase" id="RU003651"/>
    </source>
</evidence>